<feature type="transmembrane region" description="Helical" evidence="6">
    <location>
        <begin position="67"/>
        <end position="90"/>
    </location>
</feature>
<dbReference type="AlphaFoldDB" id="A0A151N690"/>
<evidence type="ECO:0000256" key="6">
    <source>
        <dbReference type="SAM" id="Phobius"/>
    </source>
</evidence>
<dbReference type="GO" id="GO:0016020">
    <property type="term" value="C:membrane"/>
    <property type="evidence" value="ECO:0007669"/>
    <property type="project" value="UniProtKB-SubCell"/>
</dbReference>
<evidence type="ECO:0000313" key="7">
    <source>
        <dbReference type="EMBL" id="KYO32320.1"/>
    </source>
</evidence>
<gene>
    <name evidence="7" type="primary">MS4A4A</name>
    <name evidence="7" type="ORF">Y1Q_0000387</name>
</gene>
<organism evidence="7 8">
    <name type="scientific">Alligator mississippiensis</name>
    <name type="common">American alligator</name>
    <dbReference type="NCBI Taxonomy" id="8496"/>
    <lineage>
        <taxon>Eukaryota</taxon>
        <taxon>Metazoa</taxon>
        <taxon>Chordata</taxon>
        <taxon>Craniata</taxon>
        <taxon>Vertebrata</taxon>
        <taxon>Euteleostomi</taxon>
        <taxon>Archelosauria</taxon>
        <taxon>Archosauria</taxon>
        <taxon>Crocodylia</taxon>
        <taxon>Alligatoridae</taxon>
        <taxon>Alligatorinae</taxon>
        <taxon>Alligator</taxon>
    </lineage>
</organism>
<evidence type="ECO:0000256" key="4">
    <source>
        <dbReference type="ARBA" id="ARBA00022989"/>
    </source>
</evidence>
<protein>
    <submittedName>
        <fullName evidence="7">Membrane-spanning 4-domains subfamily A member 4A</fullName>
    </submittedName>
</protein>
<evidence type="ECO:0000256" key="1">
    <source>
        <dbReference type="ARBA" id="ARBA00004141"/>
    </source>
</evidence>
<keyword evidence="4 6" id="KW-1133">Transmembrane helix</keyword>
<dbReference type="InterPro" id="IPR030417">
    <property type="entry name" value="MS4A"/>
</dbReference>
<reference evidence="7 8" key="1">
    <citation type="journal article" date="2012" name="Genome Biol.">
        <title>Sequencing three crocodilian genomes to illuminate the evolution of archosaurs and amniotes.</title>
        <authorList>
            <person name="St John J.A."/>
            <person name="Braun E.L."/>
            <person name="Isberg S.R."/>
            <person name="Miles L.G."/>
            <person name="Chong A.Y."/>
            <person name="Gongora J."/>
            <person name="Dalzell P."/>
            <person name="Moran C."/>
            <person name="Bed'hom B."/>
            <person name="Abzhanov A."/>
            <person name="Burgess S.C."/>
            <person name="Cooksey A.M."/>
            <person name="Castoe T.A."/>
            <person name="Crawford N.G."/>
            <person name="Densmore L.D."/>
            <person name="Drew J.C."/>
            <person name="Edwards S.V."/>
            <person name="Faircloth B.C."/>
            <person name="Fujita M.K."/>
            <person name="Greenwold M.J."/>
            <person name="Hoffmann F.G."/>
            <person name="Howard J.M."/>
            <person name="Iguchi T."/>
            <person name="Janes D.E."/>
            <person name="Khan S.Y."/>
            <person name="Kohno S."/>
            <person name="de Koning A.J."/>
            <person name="Lance S.L."/>
            <person name="McCarthy F.M."/>
            <person name="McCormack J.E."/>
            <person name="Merchant M.E."/>
            <person name="Peterson D.G."/>
            <person name="Pollock D.D."/>
            <person name="Pourmand N."/>
            <person name="Raney B.J."/>
            <person name="Roessler K.A."/>
            <person name="Sanford J.R."/>
            <person name="Sawyer R.H."/>
            <person name="Schmidt C.J."/>
            <person name="Triplett E.W."/>
            <person name="Tuberville T.D."/>
            <person name="Venegas-Anaya M."/>
            <person name="Howard J.T."/>
            <person name="Jarvis E.D."/>
            <person name="Guillette L.J.Jr."/>
            <person name="Glenn T.C."/>
            <person name="Green R.E."/>
            <person name="Ray D.A."/>
        </authorList>
    </citation>
    <scope>NUCLEOTIDE SEQUENCE [LARGE SCALE GENOMIC DNA]</scope>
    <source>
        <strain evidence="7">KSC_2009_1</strain>
    </source>
</reference>
<dbReference type="PANTHER" id="PTHR23320:SF128">
    <property type="entry name" value="MEMBRANE-SPANNING 4-DOMAINS SUBFAMILY A MEMBER 4A"/>
    <property type="match status" value="1"/>
</dbReference>
<comment type="similarity">
    <text evidence="2">Belongs to the MS4A family.</text>
</comment>
<proteinExistence type="inferred from homology"/>
<dbReference type="Pfam" id="PF04103">
    <property type="entry name" value="CD20"/>
    <property type="match status" value="1"/>
</dbReference>
<accession>A0A151N690</accession>
<dbReference type="GeneID" id="102571141"/>
<name>A0A151N690_ALLMI</name>
<comment type="caution">
    <text evidence="7">The sequence shown here is derived from an EMBL/GenBank/DDBJ whole genome shotgun (WGS) entry which is preliminary data.</text>
</comment>
<feature type="transmembrane region" description="Helical" evidence="6">
    <location>
        <begin position="102"/>
        <end position="127"/>
    </location>
</feature>
<dbReference type="Proteomes" id="UP000050525">
    <property type="component" value="Unassembled WGS sequence"/>
</dbReference>
<sequence>MEQGAPGTVLLTQIVPPAQVPGTRPKPLEKFQQGEPLALGITQILVGIQQTAFGIIMIALVDYHYPALQVGTTIWTSVLCVISGSLSVAASRKPKIPLVKAVLALNSVSAVLLGVGLVVFFLSFTFLHGVHHCTWDPEQMECVPAPLEVQGILEGVIILLFILTLLQFCLALTGAAFGCKAICRDSYVDMAVVIYQHTEPSTNPTSAQTPGTV</sequence>
<dbReference type="PANTHER" id="PTHR23320">
    <property type="entry name" value="MEMBRANE-SPANNING 4-DOMAINS SUBFAMILY A MS4A -RELATED"/>
    <property type="match status" value="1"/>
</dbReference>
<dbReference type="OrthoDB" id="10071849at2759"/>
<dbReference type="STRING" id="8496.A0A151N690"/>
<evidence type="ECO:0000256" key="3">
    <source>
        <dbReference type="ARBA" id="ARBA00022692"/>
    </source>
</evidence>
<evidence type="ECO:0000313" key="8">
    <source>
        <dbReference type="Proteomes" id="UP000050525"/>
    </source>
</evidence>
<comment type="subcellular location">
    <subcellularLocation>
        <location evidence="1">Membrane</location>
        <topology evidence="1">Multi-pass membrane protein</topology>
    </subcellularLocation>
</comment>
<keyword evidence="5 6" id="KW-0472">Membrane</keyword>
<dbReference type="EMBL" id="AKHW03003945">
    <property type="protein sequence ID" value="KYO32320.1"/>
    <property type="molecule type" value="Genomic_DNA"/>
</dbReference>
<evidence type="ECO:0000256" key="2">
    <source>
        <dbReference type="ARBA" id="ARBA00009565"/>
    </source>
</evidence>
<dbReference type="InterPro" id="IPR007237">
    <property type="entry name" value="CD20-like"/>
</dbReference>
<keyword evidence="3 6" id="KW-0812">Transmembrane</keyword>
<feature type="transmembrane region" description="Helical" evidence="6">
    <location>
        <begin position="37"/>
        <end position="61"/>
    </location>
</feature>
<dbReference type="KEGG" id="amj:102571141"/>
<feature type="transmembrane region" description="Helical" evidence="6">
    <location>
        <begin position="156"/>
        <end position="177"/>
    </location>
</feature>
<keyword evidence="8" id="KW-1185">Reference proteome</keyword>
<evidence type="ECO:0000256" key="5">
    <source>
        <dbReference type="ARBA" id="ARBA00023136"/>
    </source>
</evidence>